<comment type="caution">
    <text evidence="14">The sequence shown here is derived from an EMBL/GenBank/DDBJ whole genome shotgun (WGS) entry which is preliminary data.</text>
</comment>
<feature type="binding site" evidence="9">
    <location>
        <position position="293"/>
    </location>
    <ligand>
        <name>ATP</name>
        <dbReference type="ChEBI" id="CHEBI:30616"/>
    </ligand>
</feature>
<dbReference type="GO" id="GO:0008186">
    <property type="term" value="F:ATP-dependent activity, acting on RNA"/>
    <property type="evidence" value="ECO:0007669"/>
    <property type="project" value="UniProtKB-UniRule"/>
</dbReference>
<keyword evidence="5 9" id="KW-0067">ATP-binding</keyword>
<feature type="domain" description="Rho RNA-BD" evidence="13">
    <location>
        <begin position="134"/>
        <end position="206"/>
    </location>
</feature>
<accession>A0A9D1NBY0</accession>
<keyword evidence="8 9" id="KW-0804">Transcription</keyword>
<dbReference type="InterPro" id="IPR041703">
    <property type="entry name" value="Rho_factor_ATP-bd"/>
</dbReference>
<evidence type="ECO:0000256" key="6">
    <source>
        <dbReference type="ARBA" id="ARBA00022884"/>
    </source>
</evidence>
<dbReference type="InterPro" id="IPR011113">
    <property type="entry name" value="Rho_RNA-bd"/>
</dbReference>
<feature type="binding site" evidence="9">
    <location>
        <begin position="262"/>
        <end position="267"/>
    </location>
    <ligand>
        <name>ATP</name>
        <dbReference type="ChEBI" id="CHEBI:30616"/>
    </ligand>
</feature>
<evidence type="ECO:0000256" key="10">
    <source>
        <dbReference type="NCBIfam" id="TIGR00767"/>
    </source>
</evidence>
<dbReference type="NCBIfam" id="NF006886">
    <property type="entry name" value="PRK09376.1"/>
    <property type="match status" value="1"/>
</dbReference>
<dbReference type="InterPro" id="IPR003593">
    <property type="entry name" value="AAA+_ATPase"/>
</dbReference>
<name>A0A9D1NBY0_9FIRM</name>
<dbReference type="Gene3D" id="2.40.50.140">
    <property type="entry name" value="Nucleic acid-binding proteins"/>
    <property type="match status" value="1"/>
</dbReference>
<dbReference type="SUPFAM" id="SSF52540">
    <property type="entry name" value="P-loop containing nucleoside triphosphate hydrolases"/>
    <property type="match status" value="1"/>
</dbReference>
<evidence type="ECO:0000256" key="8">
    <source>
        <dbReference type="ARBA" id="ARBA00023163"/>
    </source>
</evidence>
<keyword evidence="7 9" id="KW-0805">Transcription regulation</keyword>
<dbReference type="GO" id="GO:0005524">
    <property type="term" value="F:ATP binding"/>
    <property type="evidence" value="ECO:0007669"/>
    <property type="project" value="UniProtKB-UniRule"/>
</dbReference>
<dbReference type="CDD" id="cd01128">
    <property type="entry name" value="rho_factor_C"/>
    <property type="match status" value="1"/>
</dbReference>
<organism evidence="14 15">
    <name type="scientific">Candidatus Stercoripulliclostridium merdipullorum</name>
    <dbReference type="NCBI Taxonomy" id="2840952"/>
    <lineage>
        <taxon>Bacteria</taxon>
        <taxon>Bacillati</taxon>
        <taxon>Bacillota</taxon>
        <taxon>Clostridia</taxon>
        <taxon>Eubacteriales</taxon>
        <taxon>Candidatus Stercoripulliclostridium</taxon>
    </lineage>
</organism>
<evidence type="ECO:0000256" key="4">
    <source>
        <dbReference type="ARBA" id="ARBA00022806"/>
    </source>
</evidence>
<dbReference type="InterPro" id="IPR000194">
    <property type="entry name" value="ATPase_F1/V1/A1_a/bsu_nucl-bd"/>
</dbReference>
<dbReference type="SMART" id="SM00382">
    <property type="entry name" value="AAA"/>
    <property type="match status" value="1"/>
</dbReference>
<evidence type="ECO:0000256" key="7">
    <source>
        <dbReference type="ARBA" id="ARBA00023015"/>
    </source>
</evidence>
<evidence type="ECO:0000256" key="9">
    <source>
        <dbReference type="HAMAP-Rule" id="MF_01884"/>
    </source>
</evidence>
<keyword evidence="2 9" id="KW-0547">Nucleotide-binding</keyword>
<evidence type="ECO:0000256" key="3">
    <source>
        <dbReference type="ARBA" id="ARBA00022801"/>
    </source>
</evidence>
<dbReference type="Pfam" id="PF00006">
    <property type="entry name" value="ATP-synt_ab"/>
    <property type="match status" value="1"/>
</dbReference>
<evidence type="ECO:0000256" key="5">
    <source>
        <dbReference type="ARBA" id="ARBA00022840"/>
    </source>
</evidence>
<sequence>MIQYKKEDLENMGIWVLRDYARKLGHHSAASQRKQALIEYILGVYEKGETPLAGNAEPVKRGRGRPPKPITTSAYEQPAPAPRPMVAEEAKKYDEKPRYNNRSDYRDRHDRNDRYERSETRDDGKEAKPAAEETEVRAGILEICPDGYGFLRANNYEQGEGDAYLAAPRIRKSGLRKGDYVVATVKKIAENRPWCVQDITSVNGKSPEEAFNRPNFDSLTPIYPDSRLKLELPKNSDFAIRAIDLVAPIGKGQRAMIVSPPKAGKTTLLKKIANSISFNYPEAHLIVLLIDERPEEVTDMQRSIKGEVVYSTFDEMPEHHTKAAEMVLERAKRLVELGKDVVILMDSLTRLARAYNLVITPTGKTLSGGIDPGALHSPKRFFGAARNIEFGGSLTIIATALVDTGSRMDDVIYEEFKGTGNMEIHLDRRLSEKRIFPAIDLNRSGTRREELLLDQKELEGIWAVRRMLSMGDVQEATENLIGMMVKTKDNREFIEQLSLQLMKLQKEGYTFRS</sequence>
<reference evidence="14" key="2">
    <citation type="journal article" date="2021" name="PeerJ">
        <title>Extensive microbial diversity within the chicken gut microbiome revealed by metagenomics and culture.</title>
        <authorList>
            <person name="Gilroy R."/>
            <person name="Ravi A."/>
            <person name="Getino M."/>
            <person name="Pursley I."/>
            <person name="Horton D.L."/>
            <person name="Alikhan N.F."/>
            <person name="Baker D."/>
            <person name="Gharbi K."/>
            <person name="Hall N."/>
            <person name="Watson M."/>
            <person name="Adriaenssens E.M."/>
            <person name="Foster-Nyarko E."/>
            <person name="Jarju S."/>
            <person name="Secka A."/>
            <person name="Antonio M."/>
            <person name="Oren A."/>
            <person name="Chaudhuri R.R."/>
            <person name="La Ragione R."/>
            <person name="Hildebrand F."/>
            <person name="Pallen M.J."/>
        </authorList>
    </citation>
    <scope>NUCLEOTIDE SEQUENCE</scope>
    <source>
        <strain evidence="14">23406</strain>
    </source>
</reference>
<dbReference type="PROSITE" id="PS51856">
    <property type="entry name" value="RHO_RNA_BD"/>
    <property type="match status" value="1"/>
</dbReference>
<dbReference type="HAMAP" id="MF_01884">
    <property type="entry name" value="Rho"/>
    <property type="match status" value="1"/>
</dbReference>
<evidence type="ECO:0000313" key="15">
    <source>
        <dbReference type="Proteomes" id="UP000886891"/>
    </source>
</evidence>
<evidence type="ECO:0000256" key="11">
    <source>
        <dbReference type="PROSITE-ProRule" id="PRU01203"/>
    </source>
</evidence>
<dbReference type="GO" id="GO:0016787">
    <property type="term" value="F:hydrolase activity"/>
    <property type="evidence" value="ECO:0007669"/>
    <property type="project" value="UniProtKB-KW"/>
</dbReference>
<dbReference type="InterPro" id="IPR012340">
    <property type="entry name" value="NA-bd_OB-fold"/>
</dbReference>
<dbReference type="Gene3D" id="3.40.50.300">
    <property type="entry name" value="P-loop containing nucleotide triphosphate hydrolases"/>
    <property type="match status" value="1"/>
</dbReference>
<keyword evidence="4 9" id="KW-0347">Helicase</keyword>
<comment type="function">
    <text evidence="9">Facilitates transcription termination by a mechanism that involves Rho binding to the nascent RNA, activation of Rho's RNA-dependent ATPase activity, and release of the mRNA from the DNA template.</text>
</comment>
<feature type="region of interest" description="Disordered" evidence="12">
    <location>
        <begin position="51"/>
        <end position="134"/>
    </location>
</feature>
<keyword evidence="6 9" id="KW-0694">RNA-binding</keyword>
<proteinExistence type="inferred from homology"/>
<evidence type="ECO:0000259" key="13">
    <source>
        <dbReference type="PROSITE" id="PS51856"/>
    </source>
</evidence>
<protein>
    <recommendedName>
        <fullName evidence="9 10">Transcription termination factor Rho</fullName>
        <ecNumber evidence="9 10">3.6.4.-</ecNumber>
    </recommendedName>
    <alternativeName>
        <fullName evidence="9">ATP-dependent helicase Rho</fullName>
    </alternativeName>
</protein>
<reference evidence="14" key="1">
    <citation type="submission" date="2020-10" db="EMBL/GenBank/DDBJ databases">
        <authorList>
            <person name="Gilroy R."/>
        </authorList>
    </citation>
    <scope>NUCLEOTIDE SEQUENCE</scope>
    <source>
        <strain evidence="14">23406</strain>
    </source>
</reference>
<dbReference type="InterPro" id="IPR004665">
    <property type="entry name" value="Term_rho"/>
</dbReference>
<feature type="binding site" evidence="9">
    <location>
        <begin position="250"/>
        <end position="255"/>
    </location>
    <ligand>
        <name>ATP</name>
        <dbReference type="ChEBI" id="CHEBI:30616"/>
    </ligand>
</feature>
<dbReference type="EMBL" id="DVOH01000030">
    <property type="protein sequence ID" value="HIV00298.1"/>
    <property type="molecule type" value="Genomic_DNA"/>
</dbReference>
<evidence type="ECO:0000256" key="2">
    <source>
        <dbReference type="ARBA" id="ARBA00022741"/>
    </source>
</evidence>
<gene>
    <name evidence="9 14" type="primary">rho</name>
    <name evidence="14" type="ORF">IAB14_04190</name>
</gene>
<dbReference type="NCBIfam" id="TIGR00767">
    <property type="entry name" value="rho"/>
    <property type="match status" value="1"/>
</dbReference>
<evidence type="ECO:0000256" key="1">
    <source>
        <dbReference type="ARBA" id="ARBA00022472"/>
    </source>
</evidence>
<comment type="subunit">
    <text evidence="9">Homohexamer. The homohexamer assembles into an open ring structure.</text>
</comment>
<keyword evidence="1 9" id="KW-0806">Transcription termination</keyword>
<dbReference type="EC" id="3.6.4.-" evidence="9 10"/>
<dbReference type="SUPFAM" id="SSF50249">
    <property type="entry name" value="Nucleic acid-binding proteins"/>
    <property type="match status" value="1"/>
</dbReference>
<evidence type="ECO:0000313" key="14">
    <source>
        <dbReference type="EMBL" id="HIV00298.1"/>
    </source>
</evidence>
<dbReference type="InterPro" id="IPR027417">
    <property type="entry name" value="P-loop_NTPase"/>
</dbReference>
<dbReference type="AlphaFoldDB" id="A0A9D1NBY0"/>
<evidence type="ECO:0000256" key="12">
    <source>
        <dbReference type="SAM" id="MobiDB-lite"/>
    </source>
</evidence>
<dbReference type="GO" id="GO:0003723">
    <property type="term" value="F:RNA binding"/>
    <property type="evidence" value="ECO:0007669"/>
    <property type="project" value="UniProtKB-UniRule"/>
</dbReference>
<dbReference type="Pfam" id="PF07497">
    <property type="entry name" value="Rho_RNA_bind"/>
    <property type="match status" value="1"/>
</dbReference>
<dbReference type="PANTHER" id="PTHR46425:SF1">
    <property type="entry name" value="TRANSCRIPTION TERMINATION FACTOR RHO"/>
    <property type="match status" value="1"/>
</dbReference>
<keyword evidence="3 9" id="KW-0378">Hydrolase</keyword>
<dbReference type="Proteomes" id="UP000886891">
    <property type="component" value="Unassembled WGS sequence"/>
</dbReference>
<comment type="caution">
    <text evidence="9">Lacks conserved residue(s) required for the propagation of feature annotation.</text>
</comment>
<dbReference type="PANTHER" id="PTHR46425">
    <property type="entry name" value="TRANSCRIPTION TERMINATION FACTOR RHO"/>
    <property type="match status" value="1"/>
</dbReference>
<comment type="similarity">
    <text evidence="9 11">Belongs to the Rho family.</text>
</comment>
<feature type="compositionally biased region" description="Basic and acidic residues" evidence="12">
    <location>
        <begin position="86"/>
        <end position="134"/>
    </location>
</feature>
<dbReference type="GO" id="GO:0006353">
    <property type="term" value="P:DNA-templated transcription termination"/>
    <property type="evidence" value="ECO:0007669"/>
    <property type="project" value="UniProtKB-UniRule"/>
</dbReference>
<dbReference type="GO" id="GO:0004386">
    <property type="term" value="F:helicase activity"/>
    <property type="evidence" value="ECO:0007669"/>
    <property type="project" value="UniProtKB-UniRule"/>
</dbReference>